<dbReference type="RefSeq" id="WP_145850918.1">
    <property type="nucleotide sequence ID" value="NZ_RPFW01000001.1"/>
</dbReference>
<dbReference type="CDD" id="cd00075">
    <property type="entry name" value="HATPase"/>
    <property type="match status" value="1"/>
</dbReference>
<dbReference type="InterPro" id="IPR036097">
    <property type="entry name" value="HisK_dim/P_sf"/>
</dbReference>
<evidence type="ECO:0000313" key="12">
    <source>
        <dbReference type="Proteomes" id="UP000460272"/>
    </source>
</evidence>
<keyword evidence="5" id="KW-0808">Transferase</keyword>
<evidence type="ECO:0000256" key="2">
    <source>
        <dbReference type="ARBA" id="ARBA00004236"/>
    </source>
</evidence>
<dbReference type="Pfam" id="PF00512">
    <property type="entry name" value="HisKA"/>
    <property type="match status" value="1"/>
</dbReference>
<feature type="transmembrane region" description="Helical" evidence="9">
    <location>
        <begin position="90"/>
        <end position="109"/>
    </location>
</feature>
<feature type="region of interest" description="Disordered" evidence="8">
    <location>
        <begin position="434"/>
        <end position="461"/>
    </location>
</feature>
<dbReference type="PANTHER" id="PTHR43711">
    <property type="entry name" value="TWO-COMPONENT HISTIDINE KINASE"/>
    <property type="match status" value="1"/>
</dbReference>
<dbReference type="SMART" id="SM00387">
    <property type="entry name" value="HATPase_c"/>
    <property type="match status" value="1"/>
</dbReference>
<evidence type="ECO:0000256" key="9">
    <source>
        <dbReference type="SAM" id="Phobius"/>
    </source>
</evidence>
<evidence type="ECO:0000256" key="7">
    <source>
        <dbReference type="ARBA" id="ARBA00023012"/>
    </source>
</evidence>
<dbReference type="InterPro" id="IPR050736">
    <property type="entry name" value="Sensor_HK_Regulatory"/>
</dbReference>
<dbReference type="AlphaFoldDB" id="A0A6P2C447"/>
<comment type="subcellular location">
    <subcellularLocation>
        <location evidence="2">Cell membrane</location>
    </subcellularLocation>
</comment>
<dbReference type="SUPFAM" id="SSF47384">
    <property type="entry name" value="Homodimeric domain of signal transducing histidine kinase"/>
    <property type="match status" value="1"/>
</dbReference>
<proteinExistence type="predicted"/>
<name>A0A6P2C447_9ACTN</name>
<dbReference type="OrthoDB" id="5241402at2"/>
<evidence type="ECO:0000256" key="5">
    <source>
        <dbReference type="ARBA" id="ARBA00022679"/>
    </source>
</evidence>
<feature type="transmembrane region" description="Helical" evidence="9">
    <location>
        <begin position="68"/>
        <end position="84"/>
    </location>
</feature>
<dbReference type="InterPro" id="IPR005467">
    <property type="entry name" value="His_kinase_dom"/>
</dbReference>
<dbReference type="PRINTS" id="PR00344">
    <property type="entry name" value="BCTRLSENSOR"/>
</dbReference>
<dbReference type="GO" id="GO:0000155">
    <property type="term" value="F:phosphorelay sensor kinase activity"/>
    <property type="evidence" value="ECO:0007669"/>
    <property type="project" value="InterPro"/>
</dbReference>
<dbReference type="GO" id="GO:0005886">
    <property type="term" value="C:plasma membrane"/>
    <property type="evidence" value="ECO:0007669"/>
    <property type="project" value="UniProtKB-SubCell"/>
</dbReference>
<evidence type="ECO:0000313" key="11">
    <source>
        <dbReference type="EMBL" id="TVZ06164.1"/>
    </source>
</evidence>
<keyword evidence="12" id="KW-1185">Reference proteome</keyword>
<dbReference type="PANTHER" id="PTHR43711:SF1">
    <property type="entry name" value="HISTIDINE KINASE 1"/>
    <property type="match status" value="1"/>
</dbReference>
<evidence type="ECO:0000256" key="3">
    <source>
        <dbReference type="ARBA" id="ARBA00012438"/>
    </source>
</evidence>
<keyword evidence="9" id="KW-1133">Transmembrane helix</keyword>
<dbReference type="InterPro" id="IPR003594">
    <property type="entry name" value="HATPase_dom"/>
</dbReference>
<dbReference type="InterPro" id="IPR036890">
    <property type="entry name" value="HATPase_C_sf"/>
</dbReference>
<gene>
    <name evidence="11" type="ORF">EAS64_01600</name>
</gene>
<evidence type="ECO:0000256" key="4">
    <source>
        <dbReference type="ARBA" id="ARBA00022553"/>
    </source>
</evidence>
<dbReference type="Pfam" id="PF02518">
    <property type="entry name" value="HATPase_c"/>
    <property type="match status" value="1"/>
</dbReference>
<organism evidence="11 12">
    <name type="scientific">Trebonia kvetii</name>
    <dbReference type="NCBI Taxonomy" id="2480626"/>
    <lineage>
        <taxon>Bacteria</taxon>
        <taxon>Bacillati</taxon>
        <taxon>Actinomycetota</taxon>
        <taxon>Actinomycetes</taxon>
        <taxon>Streptosporangiales</taxon>
        <taxon>Treboniaceae</taxon>
        <taxon>Trebonia</taxon>
    </lineage>
</organism>
<dbReference type="InterPro" id="IPR004358">
    <property type="entry name" value="Sig_transdc_His_kin-like_C"/>
</dbReference>
<dbReference type="Gene3D" id="1.10.287.130">
    <property type="match status" value="1"/>
</dbReference>
<evidence type="ECO:0000259" key="10">
    <source>
        <dbReference type="PROSITE" id="PS50109"/>
    </source>
</evidence>
<dbReference type="SMART" id="SM00388">
    <property type="entry name" value="HisKA"/>
    <property type="match status" value="1"/>
</dbReference>
<keyword evidence="9" id="KW-0472">Membrane</keyword>
<evidence type="ECO:0000256" key="8">
    <source>
        <dbReference type="SAM" id="MobiDB-lite"/>
    </source>
</evidence>
<dbReference type="Gene3D" id="3.30.565.10">
    <property type="entry name" value="Histidine kinase-like ATPase, C-terminal domain"/>
    <property type="match status" value="1"/>
</dbReference>
<dbReference type="PROSITE" id="PS50109">
    <property type="entry name" value="HIS_KIN"/>
    <property type="match status" value="1"/>
</dbReference>
<dbReference type="Proteomes" id="UP000460272">
    <property type="component" value="Unassembled WGS sequence"/>
</dbReference>
<dbReference type="InterPro" id="IPR003661">
    <property type="entry name" value="HisK_dim/P_dom"/>
</dbReference>
<keyword evidence="9" id="KW-0812">Transmembrane</keyword>
<accession>A0A6P2C447</accession>
<keyword evidence="4" id="KW-0597">Phosphoprotein</keyword>
<dbReference type="CDD" id="cd00082">
    <property type="entry name" value="HisKA"/>
    <property type="match status" value="1"/>
</dbReference>
<feature type="domain" description="Histidine kinase" evidence="10">
    <location>
        <begin position="165"/>
        <end position="384"/>
    </location>
</feature>
<evidence type="ECO:0000256" key="1">
    <source>
        <dbReference type="ARBA" id="ARBA00000085"/>
    </source>
</evidence>
<reference evidence="11 12" key="1">
    <citation type="submission" date="2018-11" db="EMBL/GenBank/DDBJ databases">
        <title>Trebonia kvetii gen.nov., sp.nov., a novel acidophilic actinobacterium, and proposal of the new actinobacterial family Treboniaceae fam. nov.</title>
        <authorList>
            <person name="Rapoport D."/>
            <person name="Sagova-Mareckova M."/>
            <person name="Sedlacek I."/>
            <person name="Provaznik J."/>
            <person name="Kralova S."/>
            <person name="Pavlinic D."/>
            <person name="Benes V."/>
            <person name="Kopecky J."/>
        </authorList>
    </citation>
    <scope>NUCLEOTIDE SEQUENCE [LARGE SCALE GENOMIC DNA]</scope>
    <source>
        <strain evidence="11 12">15Tr583</strain>
    </source>
</reference>
<protein>
    <recommendedName>
        <fullName evidence="3">histidine kinase</fullName>
        <ecNumber evidence="3">2.7.13.3</ecNumber>
    </recommendedName>
</protein>
<keyword evidence="6 11" id="KW-0418">Kinase</keyword>
<dbReference type="EMBL" id="RPFW01000001">
    <property type="protein sequence ID" value="TVZ06164.1"/>
    <property type="molecule type" value="Genomic_DNA"/>
</dbReference>
<dbReference type="SUPFAM" id="SSF55874">
    <property type="entry name" value="ATPase domain of HSP90 chaperone/DNA topoisomerase II/histidine kinase"/>
    <property type="match status" value="1"/>
</dbReference>
<sequence>MRAISSSLRGSPAVSSIGLAVRLRRTQARLVALRWPYSPRTLDVSWAVFSVLNLSAMYYFAYWETIPFHFIWISITLLYGFRSWPTGPTLWILGAVMATTALGIGLDVWRQTEPPEELTEVPLMAAVFVAMVWHAQRKQAAERSLRLVSEQNARLLADQRQFLQDAAHQLRTPITIALGHAELLAEDLTSQQGKDIDVVIGELDRLRRISERLLLIAAAGDPAFLHPEYVSLDQLIAEHVRRWRPTVNRHLRIGQLDAVAVRADRERLGLALDALIENAVRHTESNDVIQLSVIRGYPGAPARIIVADTGSGIPEDQVPLIFDRFRTGQVHESDPRPGDDGHSRGTGLGLPLVRAVANAHGGNVTVHSELGRGSEFELTLPAPSSTRQALPVGGTGIDVGLGIPVNVGTVGASGAVDTVGAGTVGAGTVGAGTGGAGGDAGADNDPSAQAARNHGQGSATR</sequence>
<keyword evidence="7" id="KW-0902">Two-component regulatory system</keyword>
<comment type="caution">
    <text evidence="11">The sequence shown here is derived from an EMBL/GenBank/DDBJ whole genome shotgun (WGS) entry which is preliminary data.</text>
</comment>
<comment type="catalytic activity">
    <reaction evidence="1">
        <text>ATP + protein L-histidine = ADP + protein N-phospho-L-histidine.</text>
        <dbReference type="EC" id="2.7.13.3"/>
    </reaction>
</comment>
<dbReference type="EC" id="2.7.13.3" evidence="3"/>
<evidence type="ECO:0000256" key="6">
    <source>
        <dbReference type="ARBA" id="ARBA00022777"/>
    </source>
</evidence>